<proteinExistence type="predicted"/>
<dbReference type="Proteomes" id="UP000250043">
    <property type="component" value="Unassembled WGS sequence"/>
</dbReference>
<reference evidence="2 3" key="1">
    <citation type="submission" date="2016-07" db="EMBL/GenBank/DDBJ databases">
        <title>Draft genome of the white-rot fungus Obba rivulosa 3A-2.</title>
        <authorList>
            <consortium name="DOE Joint Genome Institute"/>
            <person name="Miettinen O."/>
            <person name="Riley R."/>
            <person name="Acob R."/>
            <person name="Barry K."/>
            <person name="Cullen D."/>
            <person name="De Vries R."/>
            <person name="Hainaut M."/>
            <person name="Hatakka A."/>
            <person name="Henrissat B."/>
            <person name="Hilden K."/>
            <person name="Kuo R."/>
            <person name="Labutti K."/>
            <person name="Lipzen A."/>
            <person name="Makela M.R."/>
            <person name="Sandor L."/>
            <person name="Spatafora J.W."/>
            <person name="Grigoriev I.V."/>
            <person name="Hibbett D.S."/>
        </authorList>
    </citation>
    <scope>NUCLEOTIDE SEQUENCE [LARGE SCALE GENOMIC DNA]</scope>
    <source>
        <strain evidence="2 3">3A-2</strain>
    </source>
</reference>
<dbReference type="EMBL" id="KV722345">
    <property type="protein sequence ID" value="OCH94310.1"/>
    <property type="molecule type" value="Genomic_DNA"/>
</dbReference>
<keyword evidence="3" id="KW-1185">Reference proteome</keyword>
<protein>
    <submittedName>
        <fullName evidence="2">Uncharacterized protein</fullName>
    </submittedName>
</protein>
<evidence type="ECO:0000313" key="3">
    <source>
        <dbReference type="Proteomes" id="UP000250043"/>
    </source>
</evidence>
<name>A0A8E2J491_9APHY</name>
<evidence type="ECO:0000256" key="1">
    <source>
        <dbReference type="SAM" id="MobiDB-lite"/>
    </source>
</evidence>
<evidence type="ECO:0000313" key="2">
    <source>
        <dbReference type="EMBL" id="OCH94310.1"/>
    </source>
</evidence>
<sequence length="282" mass="30494">MSLMPATEITPTTRYPCTELRCVDPDHPHVSHSCALQCMTLDATFSAFFTFEHSVSIVDAFCLLCDVPATPCSGHILPARGITTLPMPTMPRTTVKPRIFHQVSYAGLAGCRVMLRVLPPLLMLSSIHILPIYAAAHPRSGCQARAHACLFTYMCKAARALQIHGAGRLRGPTIMSSTSLLHFQACACAARYTILCVISPDTSTLAQFLSAVRRLTRYTPEAIGEASVTLLRGTTSMRHNSDRVGITELLHPDRDNASARFSDAERVLPGSEGTSSPDAANA</sequence>
<dbReference type="AlphaFoldDB" id="A0A8E2J491"/>
<organism evidence="2 3">
    <name type="scientific">Obba rivulosa</name>
    <dbReference type="NCBI Taxonomy" id="1052685"/>
    <lineage>
        <taxon>Eukaryota</taxon>
        <taxon>Fungi</taxon>
        <taxon>Dikarya</taxon>
        <taxon>Basidiomycota</taxon>
        <taxon>Agaricomycotina</taxon>
        <taxon>Agaricomycetes</taxon>
        <taxon>Polyporales</taxon>
        <taxon>Gelatoporiaceae</taxon>
        <taxon>Obba</taxon>
    </lineage>
</organism>
<feature type="compositionally biased region" description="Polar residues" evidence="1">
    <location>
        <begin position="272"/>
        <end position="282"/>
    </location>
</feature>
<feature type="region of interest" description="Disordered" evidence="1">
    <location>
        <begin position="260"/>
        <end position="282"/>
    </location>
</feature>
<accession>A0A8E2J491</accession>
<gene>
    <name evidence="2" type="ORF">OBBRIDRAFT_164634</name>
</gene>